<dbReference type="AlphaFoldDB" id="A0AAV8X396"/>
<comment type="caution">
    <text evidence="2">The sequence shown here is derived from an EMBL/GenBank/DDBJ whole genome shotgun (WGS) entry which is preliminary data.</text>
</comment>
<dbReference type="Proteomes" id="UP001162162">
    <property type="component" value="Unassembled WGS sequence"/>
</dbReference>
<accession>A0AAV8X396</accession>
<evidence type="ECO:0000259" key="1">
    <source>
        <dbReference type="Pfam" id="PF13966"/>
    </source>
</evidence>
<organism evidence="2 3">
    <name type="scientific">Aromia moschata</name>
    <dbReference type="NCBI Taxonomy" id="1265417"/>
    <lineage>
        <taxon>Eukaryota</taxon>
        <taxon>Metazoa</taxon>
        <taxon>Ecdysozoa</taxon>
        <taxon>Arthropoda</taxon>
        <taxon>Hexapoda</taxon>
        <taxon>Insecta</taxon>
        <taxon>Pterygota</taxon>
        <taxon>Neoptera</taxon>
        <taxon>Endopterygota</taxon>
        <taxon>Coleoptera</taxon>
        <taxon>Polyphaga</taxon>
        <taxon>Cucujiformia</taxon>
        <taxon>Chrysomeloidea</taxon>
        <taxon>Cerambycidae</taxon>
        <taxon>Cerambycinae</taxon>
        <taxon>Callichromatini</taxon>
        <taxon>Aromia</taxon>
    </lineage>
</organism>
<dbReference type="EMBL" id="JAPWTK010001231">
    <property type="protein sequence ID" value="KAJ8933386.1"/>
    <property type="molecule type" value="Genomic_DNA"/>
</dbReference>
<sequence>MDETNAEQVLSHFLSPPNSVQKMKRYGNRAPKVDECSSLYRAMQQQAFYFSSSKYVHDVQQLKHKKVEGYDRDLREAKFRDLSEVMMHGFGDLRGVRVLPELPSGIYEDLGHNRIKSLVGGNILEMRKDHMTPEFTYNKNFGMEIIDRENWKVNNNRNRTERVTWYTDGSKTQQGTGAGIYNETEKQQYSIPLGKHTSLLWVVGLLTGHCALKGHLHRMGMYNGELKCRLCNRETETAHHILCDCETLDRKRQAIYGHPKLCPEDYSTQPAGKLYKLVQGTRLLEWVV</sequence>
<keyword evidence="3" id="KW-1185">Reference proteome</keyword>
<evidence type="ECO:0000313" key="3">
    <source>
        <dbReference type="Proteomes" id="UP001162162"/>
    </source>
</evidence>
<reference evidence="2" key="1">
    <citation type="journal article" date="2023" name="Insect Mol. Biol.">
        <title>Genome sequencing provides insights into the evolution of gene families encoding plant cell wall-degrading enzymes in longhorned beetles.</title>
        <authorList>
            <person name="Shin N.R."/>
            <person name="Okamura Y."/>
            <person name="Kirsch R."/>
            <person name="Pauchet Y."/>
        </authorList>
    </citation>
    <scope>NUCLEOTIDE SEQUENCE</scope>
    <source>
        <strain evidence="2">AMC_N1</strain>
    </source>
</reference>
<evidence type="ECO:0000313" key="2">
    <source>
        <dbReference type="EMBL" id="KAJ8933386.1"/>
    </source>
</evidence>
<proteinExistence type="predicted"/>
<gene>
    <name evidence="2" type="ORF">NQ318_009577</name>
</gene>
<name>A0AAV8X396_9CUCU</name>
<dbReference type="Pfam" id="PF13966">
    <property type="entry name" value="zf-RVT"/>
    <property type="match status" value="1"/>
</dbReference>
<dbReference type="InterPro" id="IPR026960">
    <property type="entry name" value="RVT-Znf"/>
</dbReference>
<feature type="domain" description="Reverse transcriptase zinc-binding" evidence="1">
    <location>
        <begin position="195"/>
        <end position="247"/>
    </location>
</feature>
<protein>
    <recommendedName>
        <fullName evidence="1">Reverse transcriptase zinc-binding domain-containing protein</fullName>
    </recommendedName>
</protein>